<comment type="caution">
    <text evidence="3">The sequence shown here is derived from an EMBL/GenBank/DDBJ whole genome shotgun (WGS) entry which is preliminary data.</text>
</comment>
<dbReference type="AlphaFoldDB" id="A0A8X7X2J3"/>
<accession>A0A8X7X2J3</accession>
<keyword evidence="1" id="KW-0433">Leucine-rich repeat</keyword>
<keyword evidence="4" id="KW-1185">Reference proteome</keyword>
<organism evidence="3 4">
    <name type="scientific">Polypterus senegalus</name>
    <name type="common">Senegal bichir</name>
    <dbReference type="NCBI Taxonomy" id="55291"/>
    <lineage>
        <taxon>Eukaryota</taxon>
        <taxon>Metazoa</taxon>
        <taxon>Chordata</taxon>
        <taxon>Craniata</taxon>
        <taxon>Vertebrata</taxon>
        <taxon>Euteleostomi</taxon>
        <taxon>Actinopterygii</taxon>
        <taxon>Polypteriformes</taxon>
        <taxon>Polypteridae</taxon>
        <taxon>Polypterus</taxon>
    </lineage>
</organism>
<dbReference type="InterPro" id="IPR051261">
    <property type="entry name" value="NLR"/>
</dbReference>
<evidence type="ECO:0000256" key="1">
    <source>
        <dbReference type="ARBA" id="ARBA00022614"/>
    </source>
</evidence>
<evidence type="ECO:0000256" key="2">
    <source>
        <dbReference type="ARBA" id="ARBA00022737"/>
    </source>
</evidence>
<dbReference type="Pfam" id="PF13516">
    <property type="entry name" value="LRR_6"/>
    <property type="match status" value="3"/>
</dbReference>
<dbReference type="EMBL" id="JAATIS010005064">
    <property type="protein sequence ID" value="KAG2460014.1"/>
    <property type="molecule type" value="Genomic_DNA"/>
</dbReference>
<dbReference type="Proteomes" id="UP000886611">
    <property type="component" value="Unassembled WGS sequence"/>
</dbReference>
<name>A0A8X7X2J3_POLSE</name>
<dbReference type="InterPro" id="IPR001611">
    <property type="entry name" value="Leu-rich_rpt"/>
</dbReference>
<keyword evidence="2" id="KW-0677">Repeat</keyword>
<proteinExistence type="predicted"/>
<reference evidence="3 4" key="1">
    <citation type="journal article" date="2021" name="Cell">
        <title>Tracing the genetic footprints of vertebrate landing in non-teleost ray-finned fishes.</title>
        <authorList>
            <person name="Bi X."/>
            <person name="Wang K."/>
            <person name="Yang L."/>
            <person name="Pan H."/>
            <person name="Jiang H."/>
            <person name="Wei Q."/>
            <person name="Fang M."/>
            <person name="Yu H."/>
            <person name="Zhu C."/>
            <person name="Cai Y."/>
            <person name="He Y."/>
            <person name="Gan X."/>
            <person name="Zeng H."/>
            <person name="Yu D."/>
            <person name="Zhu Y."/>
            <person name="Jiang H."/>
            <person name="Qiu Q."/>
            <person name="Yang H."/>
            <person name="Zhang Y.E."/>
            <person name="Wang W."/>
            <person name="Zhu M."/>
            <person name="He S."/>
            <person name="Zhang G."/>
        </authorList>
    </citation>
    <scope>NUCLEOTIDE SEQUENCE [LARGE SCALE GENOMIC DNA]</scope>
    <source>
        <strain evidence="3">Bchr_013</strain>
    </source>
</reference>
<dbReference type="InterPro" id="IPR032675">
    <property type="entry name" value="LRR_dom_sf"/>
</dbReference>
<feature type="non-terminal residue" evidence="3">
    <location>
        <position position="157"/>
    </location>
</feature>
<dbReference type="SUPFAM" id="SSF52047">
    <property type="entry name" value="RNI-like"/>
    <property type="match status" value="1"/>
</dbReference>
<dbReference type="PANTHER" id="PTHR24106">
    <property type="entry name" value="NACHT, LRR AND CARD DOMAINS-CONTAINING"/>
    <property type="match status" value="1"/>
</dbReference>
<sequence length="157" mass="16997">MSGCHLTYGCCSALSSAISSPHSQMTELDLSDNNKMEDSGVAQLCQGLIRENCKLQKLSLSECGLTSKCGLPLYLVLSSPHSQLTELDLSNNNMEDKEVYLLFEGLKSENCLVEKLSLSSCQLTSKCCSFLSSALSSPNSQLTELDLSNNNNMGIQD</sequence>
<gene>
    <name evidence="3" type="primary">Nlrp3_21</name>
    <name evidence="3" type="ORF">GTO96_0022085</name>
</gene>
<dbReference type="SMART" id="SM00368">
    <property type="entry name" value="LRR_RI"/>
    <property type="match status" value="4"/>
</dbReference>
<protein>
    <submittedName>
        <fullName evidence="3">NLRP3 protein</fullName>
    </submittedName>
</protein>
<evidence type="ECO:0000313" key="4">
    <source>
        <dbReference type="Proteomes" id="UP000886611"/>
    </source>
</evidence>
<evidence type="ECO:0000313" key="3">
    <source>
        <dbReference type="EMBL" id="KAG2460014.1"/>
    </source>
</evidence>
<feature type="non-terminal residue" evidence="3">
    <location>
        <position position="1"/>
    </location>
</feature>
<dbReference type="Gene3D" id="3.80.10.10">
    <property type="entry name" value="Ribonuclease Inhibitor"/>
    <property type="match status" value="1"/>
</dbReference>
<dbReference type="Pfam" id="PF00560">
    <property type="entry name" value="LRR_1"/>
    <property type="match status" value="1"/>
</dbReference>